<comment type="similarity">
    <text evidence="5">Belongs to the protein kinase superfamily. Ser/Thr protein kinase family. GCN2 subfamily.</text>
</comment>
<dbReference type="EMBL" id="JAUCMV010000002">
    <property type="protein sequence ID" value="KAK0420789.1"/>
    <property type="molecule type" value="Genomic_DNA"/>
</dbReference>
<feature type="domain" description="Protein kinase" evidence="6">
    <location>
        <begin position="1"/>
        <end position="268"/>
    </location>
</feature>
<dbReference type="InterPro" id="IPR050339">
    <property type="entry name" value="CC_SR_Kinase"/>
</dbReference>
<evidence type="ECO:0000259" key="6">
    <source>
        <dbReference type="PROSITE" id="PS50011"/>
    </source>
</evidence>
<dbReference type="CDD" id="cd00180">
    <property type="entry name" value="PKc"/>
    <property type="match status" value="1"/>
</dbReference>
<dbReference type="InterPro" id="IPR011009">
    <property type="entry name" value="Kinase-like_dom_sf"/>
</dbReference>
<keyword evidence="4" id="KW-0067">ATP-binding</keyword>
<sequence>MDQILSRGRFGAVYRASFSGRPFAVKVVSKRTEDEKEEFGREFEVLEILARCDHPHLVPYHGASVPRENKDLGLLFFNLLPLGSLQDFVEYCNGPFHIEDGLCIYHQLLDGLAYLHSLGIFHRDIKPANIMMLTELHVQIADFGLAHYDEGRSLQVFFDDPTGSPGFLPPELYESGRFHGIYGDLWAAAVTLLEICTEQNLWEIASKEDEGFQRHLKKEYTEKDKRFWAVFEEHEELVKSILEPDYLKRHTPQEYKSALMKYRTVGFL</sequence>
<organism evidence="7 9">
    <name type="scientific">Steinernema hermaphroditum</name>
    <dbReference type="NCBI Taxonomy" id="289476"/>
    <lineage>
        <taxon>Eukaryota</taxon>
        <taxon>Metazoa</taxon>
        <taxon>Ecdysozoa</taxon>
        <taxon>Nematoda</taxon>
        <taxon>Chromadorea</taxon>
        <taxon>Rhabditida</taxon>
        <taxon>Tylenchina</taxon>
        <taxon>Panagrolaimomorpha</taxon>
        <taxon>Strongyloidoidea</taxon>
        <taxon>Steinernematidae</taxon>
        <taxon>Steinernema</taxon>
    </lineage>
</organism>
<evidence type="ECO:0000256" key="3">
    <source>
        <dbReference type="ARBA" id="ARBA00022777"/>
    </source>
</evidence>
<dbReference type="InterPro" id="IPR008271">
    <property type="entry name" value="Ser/Thr_kinase_AS"/>
</dbReference>
<gene>
    <name evidence="7" type="ORF">QR680_014889</name>
    <name evidence="8" type="ORF">QR680_014895</name>
</gene>
<dbReference type="GO" id="GO:0005737">
    <property type="term" value="C:cytoplasm"/>
    <property type="evidence" value="ECO:0007669"/>
    <property type="project" value="TreeGrafter"/>
</dbReference>
<dbReference type="Proteomes" id="UP001175271">
    <property type="component" value="Unassembled WGS sequence"/>
</dbReference>
<keyword evidence="3" id="KW-0418">Kinase</keyword>
<accession>A0AA39ID26</accession>
<evidence type="ECO:0000313" key="8">
    <source>
        <dbReference type="EMBL" id="KAK0420799.1"/>
    </source>
</evidence>
<dbReference type="AlphaFoldDB" id="A0AA39ID26"/>
<dbReference type="PROSITE" id="PS50011">
    <property type="entry name" value="PROTEIN_KINASE_DOM"/>
    <property type="match status" value="1"/>
</dbReference>
<evidence type="ECO:0000313" key="7">
    <source>
        <dbReference type="EMBL" id="KAK0420789.1"/>
    </source>
</evidence>
<evidence type="ECO:0000256" key="5">
    <source>
        <dbReference type="ARBA" id="ARBA00037982"/>
    </source>
</evidence>
<dbReference type="Pfam" id="PF00069">
    <property type="entry name" value="Pkinase"/>
    <property type="match status" value="1"/>
</dbReference>
<name>A0AA39ID26_9BILA</name>
<dbReference type="PANTHER" id="PTHR11042">
    <property type="entry name" value="EUKARYOTIC TRANSLATION INITIATION FACTOR 2-ALPHA KINASE EIF2-ALPHA KINASE -RELATED"/>
    <property type="match status" value="1"/>
</dbReference>
<dbReference type="Gene3D" id="1.10.510.10">
    <property type="entry name" value="Transferase(Phosphotransferase) domain 1"/>
    <property type="match status" value="1"/>
</dbReference>
<dbReference type="InterPro" id="IPR000719">
    <property type="entry name" value="Prot_kinase_dom"/>
</dbReference>
<keyword evidence="9" id="KW-1185">Reference proteome</keyword>
<comment type="caution">
    <text evidence="7">The sequence shown here is derived from an EMBL/GenBank/DDBJ whole genome shotgun (WGS) entry which is preliminary data.</text>
</comment>
<reference evidence="7" key="1">
    <citation type="submission" date="2023-06" db="EMBL/GenBank/DDBJ databases">
        <title>Genomic analysis of the entomopathogenic nematode Steinernema hermaphroditum.</title>
        <authorList>
            <person name="Schwarz E.M."/>
            <person name="Heppert J.K."/>
            <person name="Baniya A."/>
            <person name="Schwartz H.T."/>
            <person name="Tan C.-H."/>
            <person name="Antoshechkin I."/>
            <person name="Sternberg P.W."/>
            <person name="Goodrich-Blair H."/>
            <person name="Dillman A.R."/>
        </authorList>
    </citation>
    <scope>NUCLEOTIDE SEQUENCE</scope>
    <source>
        <strain evidence="7">PS9179</strain>
        <tissue evidence="7">Whole animal</tissue>
    </source>
</reference>
<dbReference type="GO" id="GO:0005524">
    <property type="term" value="F:ATP binding"/>
    <property type="evidence" value="ECO:0007669"/>
    <property type="project" value="UniProtKB-KW"/>
</dbReference>
<evidence type="ECO:0000256" key="2">
    <source>
        <dbReference type="ARBA" id="ARBA00022741"/>
    </source>
</evidence>
<dbReference type="PROSITE" id="PS00108">
    <property type="entry name" value="PROTEIN_KINASE_ST"/>
    <property type="match status" value="1"/>
</dbReference>
<keyword evidence="2" id="KW-0547">Nucleotide-binding</keyword>
<protein>
    <recommendedName>
        <fullName evidence="6">Protein kinase domain-containing protein</fullName>
    </recommendedName>
</protein>
<dbReference type="SUPFAM" id="SSF56112">
    <property type="entry name" value="Protein kinase-like (PK-like)"/>
    <property type="match status" value="1"/>
</dbReference>
<dbReference type="GO" id="GO:0004672">
    <property type="term" value="F:protein kinase activity"/>
    <property type="evidence" value="ECO:0007669"/>
    <property type="project" value="InterPro"/>
</dbReference>
<evidence type="ECO:0000313" key="9">
    <source>
        <dbReference type="Proteomes" id="UP001175271"/>
    </source>
</evidence>
<evidence type="ECO:0000256" key="1">
    <source>
        <dbReference type="ARBA" id="ARBA00022679"/>
    </source>
</evidence>
<proteinExistence type="inferred from homology"/>
<dbReference type="SMART" id="SM00220">
    <property type="entry name" value="S_TKc"/>
    <property type="match status" value="1"/>
</dbReference>
<keyword evidence="1" id="KW-0808">Transferase</keyword>
<dbReference type="GO" id="GO:0005634">
    <property type="term" value="C:nucleus"/>
    <property type="evidence" value="ECO:0007669"/>
    <property type="project" value="TreeGrafter"/>
</dbReference>
<evidence type="ECO:0000256" key="4">
    <source>
        <dbReference type="ARBA" id="ARBA00022840"/>
    </source>
</evidence>
<dbReference type="EMBL" id="JAUCMV010000002">
    <property type="protein sequence ID" value="KAK0420799.1"/>
    <property type="molecule type" value="Genomic_DNA"/>
</dbReference>